<dbReference type="GO" id="GO:0004806">
    <property type="term" value="F:triacylglycerol lipase activity"/>
    <property type="evidence" value="ECO:0007669"/>
    <property type="project" value="InterPro"/>
</dbReference>
<dbReference type="AlphaFoldDB" id="A0A0K2H177"/>
<dbReference type="Gene3D" id="3.40.50.1820">
    <property type="entry name" value="alpha/beta hydrolase"/>
    <property type="match status" value="1"/>
</dbReference>
<gene>
    <name evidence="1" type="ORF">CLAC_08755</name>
</gene>
<name>A0A0K2H177_9CORY</name>
<accession>A0A0K2H177</accession>
<dbReference type="PANTHER" id="PTHR34853:SF1">
    <property type="entry name" value="LIPASE 5"/>
    <property type="match status" value="1"/>
</dbReference>
<dbReference type="Proteomes" id="UP000058446">
    <property type="component" value="Chromosome"/>
</dbReference>
<dbReference type="KEGG" id="clw:CLAC_08755"/>
<dbReference type="InterPro" id="IPR029058">
    <property type="entry name" value="AB_hydrolase_fold"/>
</dbReference>
<dbReference type="PATRIC" id="fig|1408189.4.peg.1751"/>
<dbReference type="SUPFAM" id="SSF53474">
    <property type="entry name" value="alpha/beta-Hydrolases"/>
    <property type="match status" value="1"/>
</dbReference>
<dbReference type="Pfam" id="PF03583">
    <property type="entry name" value="LIP"/>
    <property type="match status" value="1"/>
</dbReference>
<evidence type="ECO:0000313" key="1">
    <source>
        <dbReference type="EMBL" id="ALA67787.1"/>
    </source>
</evidence>
<dbReference type="EMBL" id="CP006841">
    <property type="protein sequence ID" value="ALA67787.1"/>
    <property type="molecule type" value="Genomic_DNA"/>
</dbReference>
<proteinExistence type="predicted"/>
<dbReference type="GO" id="GO:0016042">
    <property type="term" value="P:lipid catabolic process"/>
    <property type="evidence" value="ECO:0007669"/>
    <property type="project" value="InterPro"/>
</dbReference>
<reference evidence="1 2" key="1">
    <citation type="submission" date="2013-10" db="EMBL/GenBank/DDBJ databases">
        <title>Complete genome sequence of Corynebacterium lactis DSM 45799(T), isolated from raw cow milk.</title>
        <authorList>
            <person name="Ruckert C."/>
            <person name="Albersmeier A."/>
            <person name="Lipski A."/>
            <person name="Kalinowski J."/>
        </authorList>
    </citation>
    <scope>NUCLEOTIDE SEQUENCE [LARGE SCALE GENOMIC DNA]</scope>
    <source>
        <strain evidence="1 2">RW2-5</strain>
    </source>
</reference>
<organism evidence="1 2">
    <name type="scientific">Corynebacterium lactis RW2-5</name>
    <dbReference type="NCBI Taxonomy" id="1408189"/>
    <lineage>
        <taxon>Bacteria</taxon>
        <taxon>Bacillati</taxon>
        <taxon>Actinomycetota</taxon>
        <taxon>Actinomycetes</taxon>
        <taxon>Mycobacteriales</taxon>
        <taxon>Corynebacteriaceae</taxon>
        <taxon>Corynebacterium</taxon>
    </lineage>
</organism>
<dbReference type="PIRSF" id="PIRSF029171">
    <property type="entry name" value="Esterase_LipA"/>
    <property type="match status" value="1"/>
</dbReference>
<dbReference type="InterPro" id="IPR005152">
    <property type="entry name" value="Lipase_secreted"/>
</dbReference>
<protein>
    <submittedName>
        <fullName evidence="1">Secretory lipase</fullName>
    </submittedName>
</protein>
<keyword evidence="2" id="KW-1185">Reference proteome</keyword>
<dbReference type="PANTHER" id="PTHR34853">
    <property type="match status" value="1"/>
</dbReference>
<sequence length="379" mass="40933">MAFQKERVGAVEIDEAWVGKVIKKENLDTSRIISAPNGAATMRVTYGARNAHGEPIAVTGLVTLPKGNAPAEGWPVLSWAHGTTGIARQSAPSLAIDTHPDHEAFTMVVETYLQVWLEKGFAVIQPDYEGLGTMGNGTYMDRHSLAASVNDMVRATRDEFSFADTWYNTGWSQGGFAAVAAASAEDVPSGLVKTLAIAPGDTFVPTTEVSSEQAHAMIAGVDEKNLAYSAFVMQGAMNFNATIKADDFLNDAGKSVLDYASGVCLTTFKSENKITGKEILKENPQLEPLLEHLLANSMVNMHPKTPVVIFSSKDDEIINYEQISVAAKQLQANDGTNVTFEVRMGEGHRDMVRRAIKDQTPFVPELQEAPLAGVNNDQS</sequence>
<evidence type="ECO:0000313" key="2">
    <source>
        <dbReference type="Proteomes" id="UP000058446"/>
    </source>
</evidence>
<dbReference type="STRING" id="1408189.CLAC_08755"/>